<organism evidence="4 5">
    <name type="scientific">Eiseniibacteriota bacterium</name>
    <dbReference type="NCBI Taxonomy" id="2212470"/>
    <lineage>
        <taxon>Bacteria</taxon>
        <taxon>Candidatus Eiseniibacteriota</taxon>
    </lineage>
</organism>
<feature type="transmembrane region" description="Helical" evidence="2">
    <location>
        <begin position="12"/>
        <end position="30"/>
    </location>
</feature>
<comment type="caution">
    <text evidence="4">The sequence shown here is derived from an EMBL/GenBank/DDBJ whole genome shotgun (WGS) entry which is preliminary data.</text>
</comment>
<feature type="region of interest" description="Disordered" evidence="1">
    <location>
        <begin position="43"/>
        <end position="77"/>
    </location>
</feature>
<dbReference type="InterPro" id="IPR051675">
    <property type="entry name" value="Endo/Exo/Phosphatase_dom_1"/>
</dbReference>
<dbReference type="InterPro" id="IPR010994">
    <property type="entry name" value="RuvA_2-like"/>
</dbReference>
<keyword evidence="2" id="KW-1133">Transmembrane helix</keyword>
<evidence type="ECO:0000256" key="2">
    <source>
        <dbReference type="SAM" id="Phobius"/>
    </source>
</evidence>
<dbReference type="GO" id="GO:0003677">
    <property type="term" value="F:DNA binding"/>
    <property type="evidence" value="ECO:0007669"/>
    <property type="project" value="InterPro"/>
</dbReference>
<dbReference type="PANTHER" id="PTHR21180">
    <property type="entry name" value="ENDONUCLEASE/EXONUCLEASE/PHOSPHATASE FAMILY DOMAIN-CONTAINING PROTEIN 1"/>
    <property type="match status" value="1"/>
</dbReference>
<sequence length="166" mass="17896">MLQWLTPSERRGATVLVLLFLLGAGHDFWLARRMRRELANGDPAGAMEEASPAPAPSQPSAESSPTPARPADAPLDLNRADARELDALPGIGPVLAERILTYRRERGAFRSVEDLLAVRGIGPRLFERLRPRLKVGAVAPPAAMQTAPSTANRRADSTSVARSSSR</sequence>
<keyword evidence="2" id="KW-0472">Membrane</keyword>
<dbReference type="SUPFAM" id="SSF47781">
    <property type="entry name" value="RuvA domain 2-like"/>
    <property type="match status" value="1"/>
</dbReference>
<dbReference type="GO" id="GO:0015628">
    <property type="term" value="P:protein secretion by the type II secretion system"/>
    <property type="evidence" value="ECO:0007669"/>
    <property type="project" value="TreeGrafter"/>
</dbReference>
<evidence type="ECO:0000259" key="3">
    <source>
        <dbReference type="SMART" id="SM00278"/>
    </source>
</evidence>
<feature type="compositionally biased region" description="Low complexity" evidence="1">
    <location>
        <begin position="43"/>
        <end position="66"/>
    </location>
</feature>
<feature type="domain" description="Helix-hairpin-helix DNA-binding motif class 1" evidence="3">
    <location>
        <begin position="83"/>
        <end position="102"/>
    </location>
</feature>
<dbReference type="InterPro" id="IPR003583">
    <property type="entry name" value="Hlx-hairpin-Hlx_DNA-bd_motif"/>
</dbReference>
<evidence type="ECO:0000313" key="5">
    <source>
        <dbReference type="Proteomes" id="UP000319836"/>
    </source>
</evidence>
<feature type="compositionally biased region" description="Polar residues" evidence="1">
    <location>
        <begin position="146"/>
        <end position="166"/>
    </location>
</feature>
<name>A0A538U652_UNCEI</name>
<accession>A0A538U652</accession>
<reference evidence="4 5" key="1">
    <citation type="journal article" date="2019" name="Nat. Microbiol.">
        <title>Mediterranean grassland soil C-N compound turnover is dependent on rainfall and depth, and is mediated by genomically divergent microorganisms.</title>
        <authorList>
            <person name="Diamond S."/>
            <person name="Andeer P.F."/>
            <person name="Li Z."/>
            <person name="Crits-Christoph A."/>
            <person name="Burstein D."/>
            <person name="Anantharaman K."/>
            <person name="Lane K.R."/>
            <person name="Thomas B.C."/>
            <person name="Pan C."/>
            <person name="Northen T.R."/>
            <person name="Banfield J.F."/>
        </authorList>
    </citation>
    <scope>NUCLEOTIDE SEQUENCE [LARGE SCALE GENOMIC DNA]</scope>
    <source>
        <strain evidence="4">WS_10</strain>
    </source>
</reference>
<dbReference type="AlphaFoldDB" id="A0A538U652"/>
<feature type="region of interest" description="Disordered" evidence="1">
    <location>
        <begin position="139"/>
        <end position="166"/>
    </location>
</feature>
<dbReference type="PANTHER" id="PTHR21180:SF32">
    <property type="entry name" value="ENDONUCLEASE_EXONUCLEASE_PHOSPHATASE FAMILY DOMAIN-CONTAINING PROTEIN 1"/>
    <property type="match status" value="1"/>
</dbReference>
<keyword evidence="2" id="KW-0812">Transmembrane</keyword>
<dbReference type="EMBL" id="VBPA01000129">
    <property type="protein sequence ID" value="TMQ71370.1"/>
    <property type="molecule type" value="Genomic_DNA"/>
</dbReference>
<gene>
    <name evidence="4" type="ORF">E6K80_05830</name>
</gene>
<evidence type="ECO:0000256" key="1">
    <source>
        <dbReference type="SAM" id="MobiDB-lite"/>
    </source>
</evidence>
<dbReference type="SMART" id="SM00278">
    <property type="entry name" value="HhH1"/>
    <property type="match status" value="2"/>
</dbReference>
<dbReference type="Pfam" id="PF12836">
    <property type="entry name" value="HHH_3"/>
    <property type="match status" value="1"/>
</dbReference>
<dbReference type="Gene3D" id="1.10.150.320">
    <property type="entry name" value="Photosystem II 12 kDa extrinsic protein"/>
    <property type="match status" value="1"/>
</dbReference>
<proteinExistence type="predicted"/>
<dbReference type="GO" id="GO:0015627">
    <property type="term" value="C:type II protein secretion system complex"/>
    <property type="evidence" value="ECO:0007669"/>
    <property type="project" value="TreeGrafter"/>
</dbReference>
<protein>
    <submittedName>
        <fullName evidence="4">Helix-hairpin-helix domain-containing protein</fullName>
    </submittedName>
</protein>
<evidence type="ECO:0000313" key="4">
    <source>
        <dbReference type="EMBL" id="TMQ71370.1"/>
    </source>
</evidence>
<dbReference type="GO" id="GO:0006281">
    <property type="term" value="P:DNA repair"/>
    <property type="evidence" value="ECO:0007669"/>
    <property type="project" value="InterPro"/>
</dbReference>
<dbReference type="Proteomes" id="UP000319836">
    <property type="component" value="Unassembled WGS sequence"/>
</dbReference>
<feature type="domain" description="Helix-hairpin-helix DNA-binding motif class 1" evidence="3">
    <location>
        <begin position="113"/>
        <end position="132"/>
    </location>
</feature>